<feature type="transmembrane region" description="Helical" evidence="6">
    <location>
        <begin position="12"/>
        <end position="32"/>
    </location>
</feature>
<gene>
    <name evidence="8" type="ORF">Acy02nite_24010</name>
</gene>
<dbReference type="Pfam" id="PF12823">
    <property type="entry name" value="DUF3817"/>
    <property type="match status" value="1"/>
</dbReference>
<dbReference type="InterPro" id="IPR023845">
    <property type="entry name" value="DUF3817_TM"/>
</dbReference>
<evidence type="ECO:0000313" key="8">
    <source>
        <dbReference type="EMBL" id="GID64520.1"/>
    </source>
</evidence>
<keyword evidence="9" id="KW-1185">Reference proteome</keyword>
<dbReference type="RefSeq" id="WP_203740013.1">
    <property type="nucleotide sequence ID" value="NZ_BAAAUC010000034.1"/>
</dbReference>
<evidence type="ECO:0000256" key="6">
    <source>
        <dbReference type="SAM" id="Phobius"/>
    </source>
</evidence>
<feature type="transmembrane region" description="Helical" evidence="6">
    <location>
        <begin position="38"/>
        <end position="56"/>
    </location>
</feature>
<evidence type="ECO:0000256" key="2">
    <source>
        <dbReference type="ARBA" id="ARBA00022475"/>
    </source>
</evidence>
<dbReference type="PANTHER" id="PTHR40077:SF2">
    <property type="entry name" value="MEMBRANE PROTEIN"/>
    <property type="match status" value="1"/>
</dbReference>
<evidence type="ECO:0000256" key="5">
    <source>
        <dbReference type="ARBA" id="ARBA00023136"/>
    </source>
</evidence>
<keyword evidence="5 6" id="KW-0472">Membrane</keyword>
<name>A0A919LZX0_9ACTN</name>
<accession>A0A919LZX0</accession>
<feature type="transmembrane region" description="Helical" evidence="6">
    <location>
        <begin position="68"/>
        <end position="87"/>
    </location>
</feature>
<feature type="domain" description="DUF3817" evidence="7">
    <location>
        <begin position="5"/>
        <end position="93"/>
    </location>
</feature>
<keyword evidence="4 6" id="KW-1133">Transmembrane helix</keyword>
<evidence type="ECO:0000259" key="7">
    <source>
        <dbReference type="Pfam" id="PF12823"/>
    </source>
</evidence>
<protein>
    <submittedName>
        <fullName evidence="8">Membrane protein</fullName>
    </submittedName>
</protein>
<organism evidence="8 9">
    <name type="scientific">Actinoplanes cyaneus</name>
    <dbReference type="NCBI Taxonomy" id="52696"/>
    <lineage>
        <taxon>Bacteria</taxon>
        <taxon>Bacillati</taxon>
        <taxon>Actinomycetota</taxon>
        <taxon>Actinomycetes</taxon>
        <taxon>Micromonosporales</taxon>
        <taxon>Micromonosporaceae</taxon>
        <taxon>Actinoplanes</taxon>
    </lineage>
</organism>
<comment type="subcellular location">
    <subcellularLocation>
        <location evidence="1">Cell membrane</location>
        <topology evidence="1">Multi-pass membrane protein</topology>
    </subcellularLocation>
</comment>
<dbReference type="GO" id="GO:0005886">
    <property type="term" value="C:plasma membrane"/>
    <property type="evidence" value="ECO:0007669"/>
    <property type="project" value="UniProtKB-SubCell"/>
</dbReference>
<dbReference type="PANTHER" id="PTHR40077">
    <property type="entry name" value="MEMBRANE PROTEIN-RELATED"/>
    <property type="match status" value="1"/>
</dbReference>
<keyword evidence="3 6" id="KW-0812">Transmembrane</keyword>
<evidence type="ECO:0000256" key="4">
    <source>
        <dbReference type="ARBA" id="ARBA00022989"/>
    </source>
</evidence>
<dbReference type="EMBL" id="BOMH01000017">
    <property type="protein sequence ID" value="GID64520.1"/>
    <property type="molecule type" value="Genomic_DNA"/>
</dbReference>
<reference evidence="8" key="1">
    <citation type="submission" date="2021-01" db="EMBL/GenBank/DDBJ databases">
        <title>Whole genome shotgun sequence of Actinoplanes cyaneus NBRC 14990.</title>
        <authorList>
            <person name="Komaki H."/>
            <person name="Tamura T."/>
        </authorList>
    </citation>
    <scope>NUCLEOTIDE SEQUENCE</scope>
    <source>
        <strain evidence="8">NBRC 14990</strain>
    </source>
</reference>
<dbReference type="NCBIfam" id="TIGR03954">
    <property type="entry name" value="integ_memb_HG"/>
    <property type="match status" value="1"/>
</dbReference>
<dbReference type="Proteomes" id="UP000619479">
    <property type="component" value="Unassembled WGS sequence"/>
</dbReference>
<dbReference type="AlphaFoldDB" id="A0A919LZX0"/>
<evidence type="ECO:0000256" key="1">
    <source>
        <dbReference type="ARBA" id="ARBA00004651"/>
    </source>
</evidence>
<proteinExistence type="predicted"/>
<keyword evidence="2" id="KW-1003">Cell membrane</keyword>
<evidence type="ECO:0000256" key="3">
    <source>
        <dbReference type="ARBA" id="ARBA00022692"/>
    </source>
</evidence>
<evidence type="ECO:0000313" key="9">
    <source>
        <dbReference type="Proteomes" id="UP000619479"/>
    </source>
</evidence>
<sequence length="113" mass="12843">MQGALTRYRIIAWIVGVFLVVLVLVGMPLKYLGDNDTVVAVIGPLHGFLYMIYLLFTFDLSRRARWPFGRMILVMLAGTIPFFSFWAERQVTRHWVPNAVTGPALKETATVNE</sequence>
<comment type="caution">
    <text evidence="8">The sequence shown here is derived from an EMBL/GenBank/DDBJ whole genome shotgun (WGS) entry which is preliminary data.</text>
</comment>